<accession>A0A2G2ZH97</accession>
<name>A0A2G2ZH97_CAPAN</name>
<comment type="caution">
    <text evidence="6">The sequence shown here is derived from an EMBL/GenBank/DDBJ whole genome shotgun (WGS) entry which is preliminary data.</text>
</comment>
<evidence type="ECO:0000259" key="4">
    <source>
        <dbReference type="Pfam" id="PF02902"/>
    </source>
</evidence>
<evidence type="ECO:0000256" key="1">
    <source>
        <dbReference type="ARBA" id="ARBA00005234"/>
    </source>
</evidence>
<keyword evidence="3" id="KW-0378">Hydrolase</keyword>
<evidence type="ECO:0000313" key="6">
    <source>
        <dbReference type="EMBL" id="PHT81314.1"/>
    </source>
</evidence>
<evidence type="ECO:0000256" key="3">
    <source>
        <dbReference type="ARBA" id="ARBA00022801"/>
    </source>
</evidence>
<evidence type="ECO:0000259" key="5">
    <source>
        <dbReference type="Pfam" id="PF09331"/>
    </source>
</evidence>
<dbReference type="Proteomes" id="UP000222542">
    <property type="component" value="Unassembled WGS sequence"/>
</dbReference>
<evidence type="ECO:0008006" key="8">
    <source>
        <dbReference type="Google" id="ProtNLM"/>
    </source>
</evidence>
<sequence>MEMVYDLLNHRFMYENKDKMDEVWINYCGIPVCFGWKEFSIVTGLKCYPASPSQAIPTLTQNKAPCTPKKGKGKLSDREDLVSIVGPIFKNKNLMEMLKGNGLSKKHKQSLCLIVHPSLVPTNRELKMSLFLTLRSVQTLPDPKVVDGIKMEFFGATAITRKIILEGGLVAIDYGSRSGSANGATVGANDSPLTVFETTSHYDYDQTGCTNFPHLTNVLHTNVKNRGIIPSKRISYPYTLLEIKAAKSKRKDTSKLSSSIEKIKIATPLSLTCTNVQCTRATGEKHEPKKVDVTAKSTAEAYNITVYNPSTASKEEEKVEPISSGERKNCPFERFNILDKAPKKLTQLINDYSKWIADGLLKHHADRYCQKQSKVSQNEECLNNIIKGFSIPAGLPWHLVDEMYILINCGDEFHWVWAVVDLKERRIRVYDSMSRTRHSGPSAEIQWLSKILSTYLDMIDFLDQKVRTDRSTIEAYWNKMGNPFNVMC</sequence>
<dbReference type="PANTHER" id="PTHR31470:SF46">
    <property type="entry name" value="ULP1 PROTEASE FAMILY, C-TERMINAL CATALYTIC DOMAIN CONTAINING PROTEIN"/>
    <property type="match status" value="1"/>
</dbReference>
<dbReference type="AlphaFoldDB" id="A0A2G2ZH97"/>
<gene>
    <name evidence="6" type="ORF">T459_14329</name>
</gene>
<dbReference type="Pfam" id="PF02902">
    <property type="entry name" value="Peptidase_C48"/>
    <property type="match status" value="1"/>
</dbReference>
<dbReference type="SUPFAM" id="SSF54001">
    <property type="entry name" value="Cysteine proteinases"/>
    <property type="match status" value="1"/>
</dbReference>
<evidence type="ECO:0000256" key="2">
    <source>
        <dbReference type="ARBA" id="ARBA00022670"/>
    </source>
</evidence>
<dbReference type="InterPro" id="IPR038765">
    <property type="entry name" value="Papain-like_cys_pep_sf"/>
</dbReference>
<dbReference type="Pfam" id="PF09331">
    <property type="entry name" value="DUF1985"/>
    <property type="match status" value="1"/>
</dbReference>
<dbReference type="Gramene" id="PHT81314">
    <property type="protein sequence ID" value="PHT81314"/>
    <property type="gene ID" value="T459_14329"/>
</dbReference>
<evidence type="ECO:0000313" key="7">
    <source>
        <dbReference type="Proteomes" id="UP000222542"/>
    </source>
</evidence>
<keyword evidence="2" id="KW-0645">Protease</keyword>
<dbReference type="GO" id="GO:0006508">
    <property type="term" value="P:proteolysis"/>
    <property type="evidence" value="ECO:0007669"/>
    <property type="project" value="UniProtKB-KW"/>
</dbReference>
<protein>
    <recommendedName>
        <fullName evidence="8">Ubiquitin-like protease family profile domain-containing protein</fullName>
    </recommendedName>
</protein>
<reference evidence="6 7" key="2">
    <citation type="journal article" date="2017" name="Genome Biol.">
        <title>New reference genome sequences of hot pepper reveal the massive evolution of plant disease-resistance genes by retroduplication.</title>
        <authorList>
            <person name="Kim S."/>
            <person name="Park J."/>
            <person name="Yeom S.I."/>
            <person name="Kim Y.M."/>
            <person name="Seo E."/>
            <person name="Kim K.T."/>
            <person name="Kim M.S."/>
            <person name="Lee J.M."/>
            <person name="Cheong K."/>
            <person name="Shin H.S."/>
            <person name="Kim S.B."/>
            <person name="Han K."/>
            <person name="Lee J."/>
            <person name="Park M."/>
            <person name="Lee H.A."/>
            <person name="Lee H.Y."/>
            <person name="Lee Y."/>
            <person name="Oh S."/>
            <person name="Lee J.H."/>
            <person name="Choi E."/>
            <person name="Choi E."/>
            <person name="Lee S.E."/>
            <person name="Jeon J."/>
            <person name="Kim H."/>
            <person name="Choi G."/>
            <person name="Song H."/>
            <person name="Lee J."/>
            <person name="Lee S.C."/>
            <person name="Kwon J.K."/>
            <person name="Lee H.Y."/>
            <person name="Koo N."/>
            <person name="Hong Y."/>
            <person name="Kim R.W."/>
            <person name="Kang W.H."/>
            <person name="Huh J.H."/>
            <person name="Kang B.C."/>
            <person name="Yang T.J."/>
            <person name="Lee Y.H."/>
            <person name="Bennetzen J.L."/>
            <person name="Choi D."/>
        </authorList>
    </citation>
    <scope>NUCLEOTIDE SEQUENCE [LARGE SCALE GENOMIC DNA]</scope>
    <source>
        <strain evidence="7">cv. CM334</strain>
    </source>
</reference>
<feature type="domain" description="Ubiquitin-like protease family profile" evidence="4">
    <location>
        <begin position="400"/>
        <end position="460"/>
    </location>
</feature>
<organism evidence="6 7">
    <name type="scientific">Capsicum annuum</name>
    <name type="common">Capsicum pepper</name>
    <dbReference type="NCBI Taxonomy" id="4072"/>
    <lineage>
        <taxon>Eukaryota</taxon>
        <taxon>Viridiplantae</taxon>
        <taxon>Streptophyta</taxon>
        <taxon>Embryophyta</taxon>
        <taxon>Tracheophyta</taxon>
        <taxon>Spermatophyta</taxon>
        <taxon>Magnoliopsida</taxon>
        <taxon>eudicotyledons</taxon>
        <taxon>Gunneridae</taxon>
        <taxon>Pentapetalae</taxon>
        <taxon>asterids</taxon>
        <taxon>lamiids</taxon>
        <taxon>Solanales</taxon>
        <taxon>Solanaceae</taxon>
        <taxon>Solanoideae</taxon>
        <taxon>Capsiceae</taxon>
        <taxon>Capsicum</taxon>
    </lineage>
</organism>
<dbReference type="GO" id="GO:0008234">
    <property type="term" value="F:cysteine-type peptidase activity"/>
    <property type="evidence" value="ECO:0007669"/>
    <property type="project" value="InterPro"/>
</dbReference>
<feature type="domain" description="DUF1985" evidence="5">
    <location>
        <begin position="18"/>
        <end position="129"/>
    </location>
</feature>
<reference evidence="6 7" key="1">
    <citation type="journal article" date="2014" name="Nat. Genet.">
        <title>Genome sequence of the hot pepper provides insights into the evolution of pungency in Capsicum species.</title>
        <authorList>
            <person name="Kim S."/>
            <person name="Park M."/>
            <person name="Yeom S.I."/>
            <person name="Kim Y.M."/>
            <person name="Lee J.M."/>
            <person name="Lee H.A."/>
            <person name="Seo E."/>
            <person name="Choi J."/>
            <person name="Cheong K."/>
            <person name="Kim K.T."/>
            <person name="Jung K."/>
            <person name="Lee G.W."/>
            <person name="Oh S.K."/>
            <person name="Bae C."/>
            <person name="Kim S.B."/>
            <person name="Lee H.Y."/>
            <person name="Kim S.Y."/>
            <person name="Kim M.S."/>
            <person name="Kang B.C."/>
            <person name="Jo Y.D."/>
            <person name="Yang H.B."/>
            <person name="Jeong H.J."/>
            <person name="Kang W.H."/>
            <person name="Kwon J.K."/>
            <person name="Shin C."/>
            <person name="Lim J.Y."/>
            <person name="Park J.H."/>
            <person name="Huh J.H."/>
            <person name="Kim J.S."/>
            <person name="Kim B.D."/>
            <person name="Cohen O."/>
            <person name="Paran I."/>
            <person name="Suh M.C."/>
            <person name="Lee S.B."/>
            <person name="Kim Y.K."/>
            <person name="Shin Y."/>
            <person name="Noh S.J."/>
            <person name="Park J."/>
            <person name="Seo Y.S."/>
            <person name="Kwon S.Y."/>
            <person name="Kim H.A."/>
            <person name="Park J.M."/>
            <person name="Kim H.J."/>
            <person name="Choi S.B."/>
            <person name="Bosland P.W."/>
            <person name="Reeves G."/>
            <person name="Jo S.H."/>
            <person name="Lee B.W."/>
            <person name="Cho H.T."/>
            <person name="Choi H.S."/>
            <person name="Lee M.S."/>
            <person name="Yu Y."/>
            <person name="Do Choi Y."/>
            <person name="Park B.S."/>
            <person name="van Deynze A."/>
            <person name="Ashrafi H."/>
            <person name="Hill T."/>
            <person name="Kim W.T."/>
            <person name="Pai H.S."/>
            <person name="Ahn H.K."/>
            <person name="Yeam I."/>
            <person name="Giovannoni J.J."/>
            <person name="Rose J.K."/>
            <person name="Sorensen I."/>
            <person name="Lee S.J."/>
            <person name="Kim R.W."/>
            <person name="Choi I.Y."/>
            <person name="Choi B.S."/>
            <person name="Lim J.S."/>
            <person name="Lee Y.H."/>
            <person name="Choi D."/>
        </authorList>
    </citation>
    <scope>NUCLEOTIDE SEQUENCE [LARGE SCALE GENOMIC DNA]</scope>
    <source>
        <strain evidence="7">cv. CM334</strain>
    </source>
</reference>
<keyword evidence="7" id="KW-1185">Reference proteome</keyword>
<proteinExistence type="inferred from homology"/>
<dbReference type="InterPro" id="IPR003653">
    <property type="entry name" value="Peptidase_C48_C"/>
</dbReference>
<dbReference type="EMBL" id="AYRZ02000005">
    <property type="protein sequence ID" value="PHT81314.1"/>
    <property type="molecule type" value="Genomic_DNA"/>
</dbReference>
<dbReference type="Gene3D" id="3.40.395.10">
    <property type="entry name" value="Adenoviral Proteinase, Chain A"/>
    <property type="match status" value="1"/>
</dbReference>
<dbReference type="InterPro" id="IPR015410">
    <property type="entry name" value="DUF1985"/>
</dbReference>
<comment type="similarity">
    <text evidence="1">Belongs to the peptidase C48 family.</text>
</comment>
<dbReference type="PANTHER" id="PTHR31470">
    <property type="entry name" value="CYSTEINE PROTEINASES SUPERFAMILY PROTEIN-RELATED-RELATED"/>
    <property type="match status" value="1"/>
</dbReference>